<organism evidence="3 4">
    <name type="scientific">Aplosporella prunicola CBS 121167</name>
    <dbReference type="NCBI Taxonomy" id="1176127"/>
    <lineage>
        <taxon>Eukaryota</taxon>
        <taxon>Fungi</taxon>
        <taxon>Dikarya</taxon>
        <taxon>Ascomycota</taxon>
        <taxon>Pezizomycotina</taxon>
        <taxon>Dothideomycetes</taxon>
        <taxon>Dothideomycetes incertae sedis</taxon>
        <taxon>Botryosphaeriales</taxon>
        <taxon>Aplosporellaceae</taxon>
        <taxon>Aplosporella</taxon>
    </lineage>
</organism>
<dbReference type="GO" id="GO:0006281">
    <property type="term" value="P:DNA repair"/>
    <property type="evidence" value="ECO:0007669"/>
    <property type="project" value="TreeGrafter"/>
</dbReference>
<dbReference type="Proteomes" id="UP000799438">
    <property type="component" value="Unassembled WGS sequence"/>
</dbReference>
<feature type="region of interest" description="Disordered" evidence="1">
    <location>
        <begin position="171"/>
        <end position="373"/>
    </location>
</feature>
<feature type="compositionally biased region" description="Low complexity" evidence="1">
    <location>
        <begin position="328"/>
        <end position="340"/>
    </location>
</feature>
<accession>A0A6A6BMV0</accession>
<dbReference type="OrthoDB" id="447842at2759"/>
<dbReference type="PROSITE" id="PS51397">
    <property type="entry name" value="WLM"/>
    <property type="match status" value="1"/>
</dbReference>
<feature type="domain" description="WLM" evidence="2">
    <location>
        <begin position="10"/>
        <end position="252"/>
    </location>
</feature>
<dbReference type="GeneID" id="54302247"/>
<feature type="compositionally biased region" description="Basic and acidic residues" evidence="1">
    <location>
        <begin position="215"/>
        <end position="225"/>
    </location>
</feature>
<gene>
    <name evidence="3" type="ORF">K452DRAFT_325132</name>
</gene>
<keyword evidence="4" id="KW-1185">Reference proteome</keyword>
<dbReference type="PANTHER" id="PTHR46622:SF1">
    <property type="entry name" value="DNA-DEPENDENT METALLOPROTEASE WSS1"/>
    <property type="match status" value="1"/>
</dbReference>
<dbReference type="GO" id="GO:0005634">
    <property type="term" value="C:nucleus"/>
    <property type="evidence" value="ECO:0007669"/>
    <property type="project" value="TreeGrafter"/>
</dbReference>
<reference evidence="3" key="1">
    <citation type="journal article" date="2020" name="Stud. Mycol.">
        <title>101 Dothideomycetes genomes: a test case for predicting lifestyles and emergence of pathogens.</title>
        <authorList>
            <person name="Haridas S."/>
            <person name="Albert R."/>
            <person name="Binder M."/>
            <person name="Bloem J."/>
            <person name="Labutti K."/>
            <person name="Salamov A."/>
            <person name="Andreopoulos B."/>
            <person name="Baker S."/>
            <person name="Barry K."/>
            <person name="Bills G."/>
            <person name="Bluhm B."/>
            <person name="Cannon C."/>
            <person name="Castanera R."/>
            <person name="Culley D."/>
            <person name="Daum C."/>
            <person name="Ezra D."/>
            <person name="Gonzalez J."/>
            <person name="Henrissat B."/>
            <person name="Kuo A."/>
            <person name="Liang C."/>
            <person name="Lipzen A."/>
            <person name="Lutzoni F."/>
            <person name="Magnuson J."/>
            <person name="Mondo S."/>
            <person name="Nolan M."/>
            <person name="Ohm R."/>
            <person name="Pangilinan J."/>
            <person name="Park H.-J."/>
            <person name="Ramirez L."/>
            <person name="Alfaro M."/>
            <person name="Sun H."/>
            <person name="Tritt A."/>
            <person name="Yoshinaga Y."/>
            <person name="Zwiers L.-H."/>
            <person name="Turgeon B."/>
            <person name="Goodwin S."/>
            <person name="Spatafora J."/>
            <person name="Crous P."/>
            <person name="Grigoriev I."/>
        </authorList>
    </citation>
    <scope>NUCLEOTIDE SEQUENCE</scope>
    <source>
        <strain evidence="3">CBS 121167</strain>
    </source>
</reference>
<protein>
    <recommendedName>
        <fullName evidence="2">WLM domain-containing protein</fullName>
    </recommendedName>
</protein>
<dbReference type="EMBL" id="ML995479">
    <property type="protein sequence ID" value="KAF2144594.1"/>
    <property type="molecule type" value="Genomic_DNA"/>
</dbReference>
<dbReference type="Gene3D" id="3.30.2010.10">
    <property type="entry name" value="Metalloproteases ('zincins'), catalytic domain"/>
    <property type="match status" value="1"/>
</dbReference>
<dbReference type="PANTHER" id="PTHR46622">
    <property type="entry name" value="DNA-DEPENDENT METALLOPROTEASE WSS1"/>
    <property type="match status" value="1"/>
</dbReference>
<proteinExistence type="predicted"/>
<feature type="compositionally biased region" description="Low complexity" evidence="1">
    <location>
        <begin position="354"/>
        <end position="373"/>
    </location>
</feature>
<dbReference type="InterPro" id="IPR053000">
    <property type="entry name" value="WSS1-like_metalloprotease"/>
</dbReference>
<evidence type="ECO:0000256" key="1">
    <source>
        <dbReference type="SAM" id="MobiDB-lite"/>
    </source>
</evidence>
<dbReference type="GO" id="GO:0008237">
    <property type="term" value="F:metallopeptidase activity"/>
    <property type="evidence" value="ECO:0007669"/>
    <property type="project" value="TreeGrafter"/>
</dbReference>
<sequence>MPLGFERLNERTSRPNALINFIKPLPGRTQDVAQHILNLVAARCFPIMKANNIAVMSLEEYSPNPEFVGRNFNAGEVIQLVLKNRDGRWLSIKQVEMVMMHELAHCKEMNHSRFFWRVRDDYAADLCKLWAKGYKGEGLWGRGRELEGGHVVNEDQAVDIGDVEHLCGGTYRKRGHKRKRTKGAEDKKQESWAEKNQRRILRKFGAGGTALGADEDAKTQLEGGKKAKGKPRVANSARGRELRAAAALARFDTKQPEDEEESESGSDYEDDGVDGPIAKDVDGQELRDGNGNNLVRIEDEEGSQTTPARNELRELRQQKITNFIRRQSSSPPNDAPSSANRTASSSAPLRRKASSTTAGSAKSTTSSKRTKTAPSSAVVAAELTCAACSLRNDANALTCIACANVLKPTHLKGHEWRCQSLACQGGVYVNAASCGVCGVCGAKRPKR</sequence>
<dbReference type="Pfam" id="PF08325">
    <property type="entry name" value="WLM"/>
    <property type="match status" value="1"/>
</dbReference>
<dbReference type="InterPro" id="IPR013536">
    <property type="entry name" value="WLM_dom"/>
</dbReference>
<feature type="compositionally biased region" description="Acidic residues" evidence="1">
    <location>
        <begin position="257"/>
        <end position="273"/>
    </location>
</feature>
<dbReference type="AlphaFoldDB" id="A0A6A6BMV0"/>
<evidence type="ECO:0000259" key="2">
    <source>
        <dbReference type="PROSITE" id="PS51397"/>
    </source>
</evidence>
<feature type="compositionally biased region" description="Basic and acidic residues" evidence="1">
    <location>
        <begin position="277"/>
        <end position="288"/>
    </location>
</feature>
<feature type="compositionally biased region" description="Basic residues" evidence="1">
    <location>
        <begin position="171"/>
        <end position="181"/>
    </location>
</feature>
<feature type="compositionally biased region" description="Basic and acidic residues" evidence="1">
    <location>
        <begin position="182"/>
        <end position="197"/>
    </location>
</feature>
<dbReference type="RefSeq" id="XP_033400306.1">
    <property type="nucleotide sequence ID" value="XM_033544751.1"/>
</dbReference>
<evidence type="ECO:0000313" key="4">
    <source>
        <dbReference type="Proteomes" id="UP000799438"/>
    </source>
</evidence>
<evidence type="ECO:0000313" key="3">
    <source>
        <dbReference type="EMBL" id="KAF2144594.1"/>
    </source>
</evidence>
<name>A0A6A6BMV0_9PEZI</name>
<feature type="compositionally biased region" description="Polar residues" evidence="1">
    <location>
        <begin position="318"/>
        <end position="327"/>
    </location>
</feature>